<dbReference type="EMBL" id="NMOS02000004">
    <property type="protein sequence ID" value="RDH40793.1"/>
    <property type="molecule type" value="Genomic_DNA"/>
</dbReference>
<proteinExistence type="predicted"/>
<evidence type="ECO:0000313" key="4">
    <source>
        <dbReference type="Proteomes" id="UP000226429"/>
    </source>
</evidence>
<dbReference type="GO" id="GO:0032259">
    <property type="term" value="P:methylation"/>
    <property type="evidence" value="ECO:0007669"/>
    <property type="project" value="UniProtKB-KW"/>
</dbReference>
<sequence length="394" mass="44266">MIKIPTGLPIPTAAMQAQSEQLSQLISEEITQQATGSISFSRFMELALYEPQRGYYTAALDKLGKTGDFITAPEISPLFAQCIARQCQQVFADLGSADILEIGAGTGQLAVDLLLCLEKENCLPEQYKILEISPTLKARQQDLLQKRIPHLLTRIHWLDDWPLSPLKGVMIANEVVDALPVDKFFWTKDHVQEVRVGYEKGYFNYRFIEPGDFNQVALLNHLRANYFSEVNRYESELCLRLDAWISKLGSALLQGLALIIDYGFPAREYYHPDRCQGTLMCYYRHLAHTDPLCLIGLQDITASVDFTRLAQSAVQAGLNVAGFTPLAAFLINNDLLPLIEKCYDTLSAIDVNRQVHVLTSPSEMGELIKVIGLTRGYEASPLQGFRTYDKRARL</sequence>
<dbReference type="GO" id="GO:0035243">
    <property type="term" value="F:protein-arginine omega-N symmetric methyltransferase activity"/>
    <property type="evidence" value="ECO:0007669"/>
    <property type="project" value="TreeGrafter"/>
</dbReference>
<dbReference type="AlphaFoldDB" id="A0A370CJ26"/>
<keyword evidence="1 3" id="KW-0489">Methyltransferase</keyword>
<accession>A0A370CJ26</accession>
<organism evidence="3 4">
    <name type="scientific">Candidatus Aquirickettsiella gammari</name>
    <dbReference type="NCBI Taxonomy" id="2016198"/>
    <lineage>
        <taxon>Bacteria</taxon>
        <taxon>Pseudomonadati</taxon>
        <taxon>Pseudomonadota</taxon>
        <taxon>Gammaproteobacteria</taxon>
        <taxon>Legionellales</taxon>
        <taxon>Coxiellaceae</taxon>
        <taxon>Candidatus Aquirickettsiella</taxon>
    </lineage>
</organism>
<dbReference type="InterPro" id="IPR003788">
    <property type="entry name" value="NDUFAF7"/>
</dbReference>
<dbReference type="InterPro" id="IPR038375">
    <property type="entry name" value="NDUFAF7_sf"/>
</dbReference>
<reference evidence="3 4" key="2">
    <citation type="journal article" date="2018" name="J. Invertebr. Pathol.">
        <title>'Candidatus Aquirickettsiella gammari' (Gammaproteobacteria: Legionellales: Coxiellaceae): A bacterial pathogen of the freshwater crustacean Gammarus fossarum (Malacostraca: Amphipoda).</title>
        <authorList>
            <person name="Bojko J."/>
            <person name="Dunn A.M."/>
            <person name="Stebbing P.D."/>
            <person name="van Aerle R."/>
            <person name="Bacela-Spychalska K."/>
            <person name="Bean T.P."/>
            <person name="Urrutia A."/>
            <person name="Stentiford G.D."/>
        </authorList>
    </citation>
    <scope>NUCLEOTIDE SEQUENCE [LARGE SCALE GENOMIC DNA]</scope>
    <source>
        <strain evidence="3">RA15029</strain>
    </source>
</reference>
<dbReference type="PANTHER" id="PTHR12049">
    <property type="entry name" value="PROTEIN ARGININE METHYLTRANSFERASE NDUFAF7, MITOCHONDRIAL"/>
    <property type="match status" value="1"/>
</dbReference>
<reference evidence="3 4" key="1">
    <citation type="journal article" date="2017" name="Int. J. Syst. Evol. Microbiol.">
        <title>Aquarickettsiella crustaci n. gen. n. sp. (Gammaproteobacteria: Legionellales: Coxiellaceae); a bacterial pathogen of the freshwater crustacean: Gammarus fossarum (Malacostraca: Amphipoda).</title>
        <authorList>
            <person name="Bojko J."/>
            <person name="Dunn A.M."/>
            <person name="Stebbing P.D."/>
            <person name="Van Aerle R."/>
            <person name="Bacela-Spychalska K."/>
            <person name="Bean T.P."/>
            <person name="Stentiford G.D."/>
        </authorList>
    </citation>
    <scope>NUCLEOTIDE SEQUENCE [LARGE SCALE GENOMIC DNA]</scope>
    <source>
        <strain evidence="3">RA15029</strain>
    </source>
</reference>
<name>A0A370CJ26_9COXI</name>
<evidence type="ECO:0000256" key="1">
    <source>
        <dbReference type="ARBA" id="ARBA00022603"/>
    </source>
</evidence>
<comment type="caution">
    <text evidence="3">The sequence shown here is derived from an EMBL/GenBank/DDBJ whole genome shotgun (WGS) entry which is preliminary data.</text>
</comment>
<evidence type="ECO:0000313" key="3">
    <source>
        <dbReference type="EMBL" id="RDH40793.1"/>
    </source>
</evidence>
<dbReference type="Gene3D" id="3.40.50.12710">
    <property type="match status" value="1"/>
</dbReference>
<keyword evidence="4" id="KW-1185">Reference proteome</keyword>
<gene>
    <name evidence="3" type="ORF">CFE62_002375</name>
</gene>
<dbReference type="InterPro" id="IPR029063">
    <property type="entry name" value="SAM-dependent_MTases_sf"/>
</dbReference>
<keyword evidence="2" id="KW-0808">Transferase</keyword>
<dbReference type="Pfam" id="PF02636">
    <property type="entry name" value="Methyltransf_28"/>
    <property type="match status" value="1"/>
</dbReference>
<dbReference type="SUPFAM" id="SSF53335">
    <property type="entry name" value="S-adenosyl-L-methionine-dependent methyltransferases"/>
    <property type="match status" value="1"/>
</dbReference>
<dbReference type="PANTHER" id="PTHR12049:SF7">
    <property type="entry name" value="PROTEIN ARGININE METHYLTRANSFERASE NDUFAF7, MITOCHONDRIAL"/>
    <property type="match status" value="1"/>
</dbReference>
<dbReference type="Proteomes" id="UP000226429">
    <property type="component" value="Unassembled WGS sequence"/>
</dbReference>
<protein>
    <submittedName>
        <fullName evidence="3">SAM-dependent methyltransferase</fullName>
    </submittedName>
</protein>
<evidence type="ECO:0000256" key="2">
    <source>
        <dbReference type="ARBA" id="ARBA00022679"/>
    </source>
</evidence>